<proteinExistence type="inferred from homology"/>
<evidence type="ECO:0000313" key="6">
    <source>
        <dbReference type="EMBL" id="XBS52674.1"/>
    </source>
</evidence>
<dbReference type="InterPro" id="IPR003593">
    <property type="entry name" value="AAA+_ATPase"/>
</dbReference>
<dbReference type="PANTHER" id="PTHR43117:SF4">
    <property type="entry name" value="OSMOPROTECTANT IMPORT ATP-BINDING PROTEIN OSMV"/>
    <property type="match status" value="1"/>
</dbReference>
<comment type="similarity">
    <text evidence="1">Belongs to the ABC transporter superfamily.</text>
</comment>
<dbReference type="GO" id="GO:0005524">
    <property type="term" value="F:ATP binding"/>
    <property type="evidence" value="ECO:0007669"/>
    <property type="project" value="UniProtKB-KW"/>
</dbReference>
<evidence type="ECO:0000256" key="3">
    <source>
        <dbReference type="ARBA" id="ARBA00022741"/>
    </source>
</evidence>
<accession>A0AAU7PK10</accession>
<dbReference type="Gene3D" id="3.40.50.300">
    <property type="entry name" value="P-loop containing nucleotide triphosphate hydrolases"/>
    <property type="match status" value="1"/>
</dbReference>
<sequence length="251" mass="28379">MFHELTIIPGRNKNGQPESFAPLTMKPGQLYAVVGHTGSGKSRLIQDLEQLACGDTVSGRHVWINGNLPDKQARFNISRQLIAHLSQNMRFVLDGTVEEFIRMHCTCRQRDWHRVLPEVIDQANAITPEHLHGSDGLNLLSGGQSRALMIADVAVLCESPIVLIDEVENAGIHKEKALHLLLKKQKLVLIATHDPHTALMSDCRICMKNGGIQSVIERNEKEQETWERLHTYQQYIVEMQRKMRVGELCVK</sequence>
<dbReference type="AlphaFoldDB" id="A0AAU7PK10"/>
<gene>
    <name evidence="6" type="ORF">ABFV83_12575</name>
</gene>
<evidence type="ECO:0000256" key="2">
    <source>
        <dbReference type="ARBA" id="ARBA00022448"/>
    </source>
</evidence>
<evidence type="ECO:0000256" key="1">
    <source>
        <dbReference type="ARBA" id="ARBA00005417"/>
    </source>
</evidence>
<keyword evidence="2" id="KW-0813">Transport</keyword>
<keyword evidence="4 6" id="KW-0067">ATP-binding</keyword>
<dbReference type="RefSeq" id="WP_349944283.1">
    <property type="nucleotide sequence ID" value="NZ_CP157940.1"/>
</dbReference>
<reference evidence="6" key="1">
    <citation type="submission" date="2024-06" db="EMBL/GenBank/DDBJ databases">
        <title>Lacrimispora cavernae sp. nov., a novel anaerobe isolated from bat guano pile inside a cave.</title>
        <authorList>
            <person name="Miller S.L."/>
            <person name="Lu N."/>
            <person name="King J."/>
            <person name="Sankaranarayanan K."/>
            <person name="Lawson P.A."/>
        </authorList>
    </citation>
    <scope>NUCLEOTIDE SEQUENCE</scope>
    <source>
        <strain evidence="6">BS-2</strain>
    </source>
</reference>
<evidence type="ECO:0000256" key="4">
    <source>
        <dbReference type="ARBA" id="ARBA00022840"/>
    </source>
</evidence>
<keyword evidence="3" id="KW-0547">Nucleotide-binding</keyword>
<dbReference type="SUPFAM" id="SSF52540">
    <property type="entry name" value="P-loop containing nucleoside triphosphate hydrolases"/>
    <property type="match status" value="1"/>
</dbReference>
<dbReference type="InterPro" id="IPR027417">
    <property type="entry name" value="P-loop_NTPase"/>
</dbReference>
<dbReference type="GO" id="GO:0016887">
    <property type="term" value="F:ATP hydrolysis activity"/>
    <property type="evidence" value="ECO:0007669"/>
    <property type="project" value="InterPro"/>
</dbReference>
<dbReference type="EMBL" id="CP157940">
    <property type="protein sequence ID" value="XBS52674.1"/>
    <property type="molecule type" value="Genomic_DNA"/>
</dbReference>
<dbReference type="InterPro" id="IPR003439">
    <property type="entry name" value="ABC_transporter-like_ATP-bd"/>
</dbReference>
<feature type="domain" description="ABC transporter" evidence="5">
    <location>
        <begin position="2"/>
        <end position="235"/>
    </location>
</feature>
<dbReference type="SMART" id="SM00382">
    <property type="entry name" value="AAA"/>
    <property type="match status" value="1"/>
</dbReference>
<organism evidence="6">
    <name type="scientific">Lacrimispora sp. BS-2</name>
    <dbReference type="NCBI Taxonomy" id="3151850"/>
    <lineage>
        <taxon>Bacteria</taxon>
        <taxon>Bacillati</taxon>
        <taxon>Bacillota</taxon>
        <taxon>Clostridia</taxon>
        <taxon>Lachnospirales</taxon>
        <taxon>Lachnospiraceae</taxon>
        <taxon>Lacrimispora</taxon>
    </lineage>
</organism>
<name>A0AAU7PK10_9FIRM</name>
<dbReference type="PROSITE" id="PS50893">
    <property type="entry name" value="ABC_TRANSPORTER_2"/>
    <property type="match status" value="1"/>
</dbReference>
<dbReference type="PANTHER" id="PTHR43117">
    <property type="entry name" value="OSMOPROTECTANT IMPORT ATP-BINDING PROTEIN OSMV"/>
    <property type="match status" value="1"/>
</dbReference>
<evidence type="ECO:0000259" key="5">
    <source>
        <dbReference type="PROSITE" id="PS50893"/>
    </source>
</evidence>
<protein>
    <submittedName>
        <fullName evidence="6">ATP-binding cassette domain-containing protein</fullName>
    </submittedName>
</protein>
<dbReference type="InterPro" id="IPR017871">
    <property type="entry name" value="ABC_transporter-like_CS"/>
</dbReference>
<dbReference type="Pfam" id="PF00005">
    <property type="entry name" value="ABC_tran"/>
    <property type="match status" value="1"/>
</dbReference>
<dbReference type="PROSITE" id="PS00211">
    <property type="entry name" value="ABC_TRANSPORTER_1"/>
    <property type="match status" value="1"/>
</dbReference>